<feature type="domain" description="Small nuclear ribonucleoprotein Prp3 C-terminal" evidence="6">
    <location>
        <begin position="325"/>
        <end position="432"/>
    </location>
</feature>
<organism evidence="8 9">
    <name type="scientific">Aduncisulcus paluster</name>
    <dbReference type="NCBI Taxonomy" id="2918883"/>
    <lineage>
        <taxon>Eukaryota</taxon>
        <taxon>Metamonada</taxon>
        <taxon>Carpediemonas-like organisms</taxon>
        <taxon>Aduncisulcus</taxon>
    </lineage>
</organism>
<accession>A0ABQ5KG41</accession>
<evidence type="ECO:0000259" key="6">
    <source>
        <dbReference type="Pfam" id="PF06544"/>
    </source>
</evidence>
<evidence type="ECO:0000259" key="7">
    <source>
        <dbReference type="Pfam" id="PF08572"/>
    </source>
</evidence>
<dbReference type="InterPro" id="IPR027104">
    <property type="entry name" value="Prp3"/>
</dbReference>
<dbReference type="InterPro" id="IPR010541">
    <property type="entry name" value="Prp3_C"/>
</dbReference>
<evidence type="ECO:0000313" key="9">
    <source>
        <dbReference type="Proteomes" id="UP001057375"/>
    </source>
</evidence>
<feature type="domain" description="Pre-mRNA-splicing factor 3" evidence="7">
    <location>
        <begin position="50"/>
        <end position="190"/>
    </location>
</feature>
<proteinExistence type="predicted"/>
<dbReference type="Pfam" id="PF06544">
    <property type="entry name" value="Prp3_C"/>
    <property type="match status" value="1"/>
</dbReference>
<dbReference type="EMBL" id="BQXS01009686">
    <property type="protein sequence ID" value="GKT31492.1"/>
    <property type="molecule type" value="Genomic_DNA"/>
</dbReference>
<feature type="compositionally biased region" description="Basic and acidic residues" evidence="5">
    <location>
        <begin position="451"/>
        <end position="465"/>
    </location>
</feature>
<dbReference type="GO" id="GO:1990904">
    <property type="term" value="C:ribonucleoprotein complex"/>
    <property type="evidence" value="ECO:0007669"/>
    <property type="project" value="UniProtKB-KW"/>
</dbReference>
<name>A0ABQ5KG41_9EUKA</name>
<evidence type="ECO:0000256" key="4">
    <source>
        <dbReference type="ARBA" id="ARBA00023242"/>
    </source>
</evidence>
<dbReference type="InterPro" id="IPR013881">
    <property type="entry name" value="Pre-mRNA_splic_Prp3_dom"/>
</dbReference>
<evidence type="ECO:0000256" key="1">
    <source>
        <dbReference type="ARBA" id="ARBA00004123"/>
    </source>
</evidence>
<evidence type="ECO:0000256" key="2">
    <source>
        <dbReference type="ARBA" id="ARBA00022664"/>
    </source>
</evidence>
<gene>
    <name evidence="8" type="ORF">ADUPG1_005915</name>
</gene>
<reference evidence="8" key="1">
    <citation type="submission" date="2022-03" db="EMBL/GenBank/DDBJ databases">
        <title>Draft genome sequence of Aduncisulcus paluster, a free-living microaerophilic Fornicata.</title>
        <authorList>
            <person name="Yuyama I."/>
            <person name="Kume K."/>
            <person name="Tamura T."/>
            <person name="Inagaki Y."/>
            <person name="Hashimoto T."/>
        </authorList>
    </citation>
    <scope>NUCLEOTIDE SEQUENCE</scope>
    <source>
        <strain evidence="8">NY0171</strain>
    </source>
</reference>
<feature type="region of interest" description="Disordered" evidence="5">
    <location>
        <begin position="438"/>
        <end position="473"/>
    </location>
</feature>
<comment type="caution">
    <text evidence="8">The sequence shown here is derived from an EMBL/GenBank/DDBJ whole genome shotgun (WGS) entry which is preliminary data.</text>
</comment>
<comment type="subcellular location">
    <subcellularLocation>
        <location evidence="1">Nucleus</location>
    </subcellularLocation>
</comment>
<keyword evidence="3" id="KW-0508">mRNA splicing</keyword>
<dbReference type="Proteomes" id="UP001057375">
    <property type="component" value="Unassembled WGS sequence"/>
</dbReference>
<sequence>MLSINEIDDILKNEISFLTLKKVTNPPFRSSTRNPISERSQGSIRARYEKFNRETVEILPKEVEPWDRLLIPKQGPSDFIVSSFVNEIRIDDCPTTIYSRLNVESFQPVVFLTSKEKRKQRKKVAMEKSDERHLMIKAGVIKHEPKVKLSAIPRVLAAMNPLNPTEVSLELKRAHERRIEEHEQRNADNKKSDAERLLEAKKKFIKLKKLPVKSVVVWECGVSLELKRAHERRIEEHEQRNADNKKSDAERLLEAKKKFIKLKKLPVKSVVVWECGGIGHNKLEFKLFVNAKQKHGISTSSMKNHSNIEGGIFTIPDSSARADTFHNDLCLIIAEGDDKSIKKYIKMVESLPWASFPCGGKGVGRDGNKKIYDELMEENPVLKIERNFIKRIWKGQLMRKGTYQSFKGFSMKVFKNIENLKRFLNRVGLNEVSMFALSSSSSPSVPSRSTEASKDTAKSEEKSDVLDDILDDL</sequence>
<keyword evidence="2" id="KW-0507">mRNA processing</keyword>
<keyword evidence="4" id="KW-0539">Nucleus</keyword>
<evidence type="ECO:0000256" key="3">
    <source>
        <dbReference type="ARBA" id="ARBA00023187"/>
    </source>
</evidence>
<dbReference type="PANTHER" id="PTHR14212">
    <property type="entry name" value="U4/U6-ASSOCIATED RNA SPLICING FACTOR-RELATED"/>
    <property type="match status" value="1"/>
</dbReference>
<evidence type="ECO:0000256" key="5">
    <source>
        <dbReference type="SAM" id="MobiDB-lite"/>
    </source>
</evidence>
<evidence type="ECO:0000313" key="8">
    <source>
        <dbReference type="EMBL" id="GKT31492.1"/>
    </source>
</evidence>
<dbReference type="Pfam" id="PF08572">
    <property type="entry name" value="PRP3"/>
    <property type="match status" value="1"/>
</dbReference>
<feature type="compositionally biased region" description="Low complexity" evidence="5">
    <location>
        <begin position="438"/>
        <end position="449"/>
    </location>
</feature>
<protein>
    <submittedName>
        <fullName evidence="8">U4/U6 small nuclear ribonucleoprotein Prp3 like protein</fullName>
    </submittedName>
</protein>
<keyword evidence="9" id="KW-1185">Reference proteome</keyword>
<keyword evidence="8" id="KW-0687">Ribonucleoprotein</keyword>
<dbReference type="PANTHER" id="PTHR14212:SF0">
    <property type="entry name" value="U4_U6 SMALL NUCLEAR RIBONUCLEOPROTEIN PRP3"/>
    <property type="match status" value="1"/>
</dbReference>